<feature type="domain" description="Histidine kinase" evidence="8">
    <location>
        <begin position="665"/>
        <end position="885"/>
    </location>
</feature>
<accession>A0ABU9AUS8</accession>
<dbReference type="SUPFAM" id="SSF47384">
    <property type="entry name" value="Homodimeric domain of signal transducing histidine kinase"/>
    <property type="match status" value="2"/>
</dbReference>
<name>A0ABU9AUS8_9BACT</name>
<feature type="region of interest" description="Disordered" evidence="6">
    <location>
        <begin position="883"/>
        <end position="904"/>
    </location>
</feature>
<feature type="coiled-coil region" evidence="5">
    <location>
        <begin position="622"/>
        <end position="649"/>
    </location>
</feature>
<dbReference type="SMART" id="SM00448">
    <property type="entry name" value="REC"/>
    <property type="match status" value="1"/>
</dbReference>
<dbReference type="GO" id="GO:0005524">
    <property type="term" value="F:ATP binding"/>
    <property type="evidence" value="ECO:0007669"/>
    <property type="project" value="UniProtKB-KW"/>
</dbReference>
<feature type="transmembrane region" description="Helical" evidence="7">
    <location>
        <begin position="140"/>
        <end position="159"/>
    </location>
</feature>
<dbReference type="Pfam" id="PF02518">
    <property type="entry name" value="HATPase_c"/>
    <property type="match status" value="2"/>
</dbReference>
<feature type="domain" description="Histidine kinase" evidence="8">
    <location>
        <begin position="229"/>
        <end position="448"/>
    </location>
</feature>
<dbReference type="Gene3D" id="3.40.50.2300">
    <property type="match status" value="1"/>
</dbReference>
<dbReference type="Pfam" id="PF00072">
    <property type="entry name" value="Response_reg"/>
    <property type="match status" value="1"/>
</dbReference>
<dbReference type="CDD" id="cd00082">
    <property type="entry name" value="HisKA"/>
    <property type="match status" value="2"/>
</dbReference>
<feature type="transmembrane region" description="Helical" evidence="7">
    <location>
        <begin position="60"/>
        <end position="79"/>
    </location>
</feature>
<dbReference type="SMART" id="SM00387">
    <property type="entry name" value="HATPase_c"/>
    <property type="match status" value="2"/>
</dbReference>
<keyword evidence="7" id="KW-0812">Transmembrane</keyword>
<keyword evidence="3 4" id="KW-0597">Phosphoprotein</keyword>
<dbReference type="InterPro" id="IPR005467">
    <property type="entry name" value="His_kinase_dom"/>
</dbReference>
<dbReference type="SUPFAM" id="SSF52172">
    <property type="entry name" value="CheY-like"/>
    <property type="match status" value="1"/>
</dbReference>
<dbReference type="RefSeq" id="WP_341404890.1">
    <property type="nucleotide sequence ID" value="NZ_JBBUKT010000004.1"/>
</dbReference>
<evidence type="ECO:0000256" key="3">
    <source>
        <dbReference type="ARBA" id="ARBA00022553"/>
    </source>
</evidence>
<evidence type="ECO:0000256" key="4">
    <source>
        <dbReference type="PROSITE-ProRule" id="PRU00169"/>
    </source>
</evidence>
<dbReference type="InterPro" id="IPR036890">
    <property type="entry name" value="HATPase_C_sf"/>
</dbReference>
<dbReference type="CDD" id="cd16922">
    <property type="entry name" value="HATPase_EvgS-ArcB-TorS-like"/>
    <property type="match status" value="1"/>
</dbReference>
<feature type="domain" description="Response regulatory" evidence="9">
    <location>
        <begin position="506"/>
        <end position="620"/>
    </location>
</feature>
<dbReference type="InterPro" id="IPR048431">
    <property type="entry name" value="MASE8"/>
</dbReference>
<dbReference type="PROSITE" id="PS50110">
    <property type="entry name" value="RESPONSE_REGULATORY"/>
    <property type="match status" value="1"/>
</dbReference>
<feature type="transmembrane region" description="Helical" evidence="7">
    <location>
        <begin position="171"/>
        <end position="188"/>
    </location>
</feature>
<keyword evidence="10" id="KW-0067">ATP-binding</keyword>
<gene>
    <name evidence="10" type="ORF">WKV53_12295</name>
</gene>
<evidence type="ECO:0000259" key="8">
    <source>
        <dbReference type="PROSITE" id="PS50109"/>
    </source>
</evidence>
<evidence type="ECO:0000313" key="11">
    <source>
        <dbReference type="Proteomes" id="UP001371305"/>
    </source>
</evidence>
<keyword evidence="5" id="KW-0175">Coiled coil</keyword>
<evidence type="ECO:0000256" key="5">
    <source>
        <dbReference type="SAM" id="Coils"/>
    </source>
</evidence>
<dbReference type="PANTHER" id="PTHR43547">
    <property type="entry name" value="TWO-COMPONENT HISTIDINE KINASE"/>
    <property type="match status" value="1"/>
</dbReference>
<evidence type="ECO:0000256" key="2">
    <source>
        <dbReference type="ARBA" id="ARBA00012438"/>
    </source>
</evidence>
<proteinExistence type="predicted"/>
<sequence>MPDVATVPYMAAEGAELNDAFKRYENGVFVGNARRTALLSALFMLAGTTLDWMVFPEQAWKFFLIRVVVALLLCVVFWLLGRFSSERSRRFIAYCLFMAPTVSICWMIAVTGGGESPYYAGLNLALLGLSLLLRSSFKDSVVMILLCLTCYFASVRISTQHPDLRWLFNNSYFLVVTAVFVSAGSYFYERLRFREFVLRKEVEDARGQLEATNKQLSELDEAKTRFFANISHELRTPLTVMIGLTERLAERFKPTTEKEVKDMLAMTEHNGLRLLKLIDDLLDLVRFDTGHADLKLQSTEVGAMLDGLMQSMRHLADQNGVALEWRAMGPQGHVMLDRDKIEKVLLNLTINAIKFTPAGGRIDVDAVREGDKLKLSVADTGVGISTEVLPRIFERFWQVDSSSTRKFQGAGIGLALVRSLVETMGGSIEAKSTVGVGTRFEVQLPVVGSEAPVPLPNSEINGVESGKHIEELHRRAALSAARPADAGDVSVTARGIGRVTAATRPLVLVADDEPDMRRFLVMQLDNVDVLEARDGAEALALAKQHVPVLALVDHMMPEMDGVEVCRGIRENHATREMPIIMLTARADERTKLQALDAGANDFLTKPFSSSELVLRLRNQLAMAAIRRELADLNRDLAAAMEKLKENEVLLVRNEKLSGLGQMSAGIIHEINNPLNYARAGLHALNSFKRSLPADDHEDYAEIVGDISEGVERVAQIVADLRQFTRDDNRILGEADMANVIERSRRLVSHQLGEKIAFNYKGPEKAPATGNPNQLVQVFVNLFQNAVDAIQQRIAEKGGDPGRIDVNLRAAVGGWEVTVWDNGAGIPREIIHKIYDPFFTSKDVGKGMGLGLSITHQILNRHGAHIEVDTRPGEFTCFTIFFSPPDPDADDDGGSDPETPSDSEP</sequence>
<dbReference type="Pfam" id="PF20968">
    <property type="entry name" value="MASE8"/>
    <property type="match status" value="1"/>
</dbReference>
<evidence type="ECO:0000256" key="7">
    <source>
        <dbReference type="SAM" id="Phobius"/>
    </source>
</evidence>
<evidence type="ECO:0000256" key="1">
    <source>
        <dbReference type="ARBA" id="ARBA00000085"/>
    </source>
</evidence>
<feature type="transmembrane region" description="Helical" evidence="7">
    <location>
        <begin position="91"/>
        <end position="110"/>
    </location>
</feature>
<keyword evidence="11" id="KW-1185">Reference proteome</keyword>
<dbReference type="EC" id="2.7.13.3" evidence="2"/>
<dbReference type="InterPro" id="IPR011006">
    <property type="entry name" value="CheY-like_superfamily"/>
</dbReference>
<protein>
    <recommendedName>
        <fullName evidence="2">histidine kinase</fullName>
        <ecNumber evidence="2">2.7.13.3</ecNumber>
    </recommendedName>
</protein>
<feature type="compositionally biased region" description="Acidic residues" evidence="6">
    <location>
        <begin position="886"/>
        <end position="904"/>
    </location>
</feature>
<dbReference type="Gene3D" id="1.10.287.130">
    <property type="match status" value="2"/>
</dbReference>
<dbReference type="Proteomes" id="UP001371305">
    <property type="component" value="Unassembled WGS sequence"/>
</dbReference>
<dbReference type="Pfam" id="PF00512">
    <property type="entry name" value="HisKA"/>
    <property type="match status" value="2"/>
</dbReference>
<dbReference type="Gene3D" id="3.30.565.10">
    <property type="entry name" value="Histidine kinase-like ATPase, C-terminal domain"/>
    <property type="match status" value="2"/>
</dbReference>
<feature type="modified residue" description="4-aspartylphosphate" evidence="4">
    <location>
        <position position="553"/>
    </location>
</feature>
<dbReference type="SUPFAM" id="SSF55874">
    <property type="entry name" value="ATPase domain of HSP90 chaperone/DNA topoisomerase II/histidine kinase"/>
    <property type="match status" value="2"/>
</dbReference>
<dbReference type="PRINTS" id="PR00344">
    <property type="entry name" value="BCTRLSENSOR"/>
</dbReference>
<organism evidence="10 11">
    <name type="scientific">Luteolibacter soli</name>
    <dbReference type="NCBI Taxonomy" id="3135280"/>
    <lineage>
        <taxon>Bacteria</taxon>
        <taxon>Pseudomonadati</taxon>
        <taxon>Verrucomicrobiota</taxon>
        <taxon>Verrucomicrobiia</taxon>
        <taxon>Verrucomicrobiales</taxon>
        <taxon>Verrucomicrobiaceae</taxon>
        <taxon>Luteolibacter</taxon>
    </lineage>
</organism>
<dbReference type="InterPro" id="IPR003594">
    <property type="entry name" value="HATPase_dom"/>
</dbReference>
<reference evidence="10 11" key="1">
    <citation type="submission" date="2024-04" db="EMBL/GenBank/DDBJ databases">
        <title>Luteolibacter sp. isolated from soil.</title>
        <authorList>
            <person name="An J."/>
        </authorList>
    </citation>
    <scope>NUCLEOTIDE SEQUENCE [LARGE SCALE GENOMIC DNA]</scope>
    <source>
        <strain evidence="10 11">Y139</strain>
    </source>
</reference>
<dbReference type="InterPro" id="IPR001789">
    <property type="entry name" value="Sig_transdc_resp-reg_receiver"/>
</dbReference>
<comment type="caution">
    <text evidence="10">The sequence shown here is derived from an EMBL/GenBank/DDBJ whole genome shotgun (WGS) entry which is preliminary data.</text>
</comment>
<dbReference type="EMBL" id="JBBUKT010000004">
    <property type="protein sequence ID" value="MEK7951288.1"/>
    <property type="molecule type" value="Genomic_DNA"/>
</dbReference>
<dbReference type="PANTHER" id="PTHR43547:SF2">
    <property type="entry name" value="HYBRID SIGNAL TRANSDUCTION HISTIDINE KINASE C"/>
    <property type="match status" value="1"/>
</dbReference>
<keyword evidence="7" id="KW-0472">Membrane</keyword>
<evidence type="ECO:0000313" key="10">
    <source>
        <dbReference type="EMBL" id="MEK7951288.1"/>
    </source>
</evidence>
<evidence type="ECO:0000259" key="9">
    <source>
        <dbReference type="PROSITE" id="PS50110"/>
    </source>
</evidence>
<dbReference type="InterPro" id="IPR004358">
    <property type="entry name" value="Sig_transdc_His_kin-like_C"/>
</dbReference>
<keyword evidence="10" id="KW-0547">Nucleotide-binding</keyword>
<keyword evidence="7" id="KW-1133">Transmembrane helix</keyword>
<dbReference type="PROSITE" id="PS50109">
    <property type="entry name" value="HIS_KIN"/>
    <property type="match status" value="2"/>
</dbReference>
<dbReference type="InterPro" id="IPR036097">
    <property type="entry name" value="HisK_dim/P_sf"/>
</dbReference>
<dbReference type="InterPro" id="IPR003661">
    <property type="entry name" value="HisK_dim/P_dom"/>
</dbReference>
<comment type="catalytic activity">
    <reaction evidence="1">
        <text>ATP + protein L-histidine = ADP + protein N-phospho-L-histidine.</text>
        <dbReference type="EC" id="2.7.13.3"/>
    </reaction>
</comment>
<dbReference type="SMART" id="SM00388">
    <property type="entry name" value="HisKA"/>
    <property type="match status" value="2"/>
</dbReference>
<evidence type="ECO:0000256" key="6">
    <source>
        <dbReference type="SAM" id="MobiDB-lite"/>
    </source>
</evidence>